<dbReference type="AlphaFoldDB" id="A0A5N7MVS6"/>
<dbReference type="RefSeq" id="WP_152718241.1">
    <property type="nucleotide sequence ID" value="NZ_VOSJ01000576.1"/>
</dbReference>
<proteinExistence type="predicted"/>
<accession>A0A5N7MVS6</accession>
<gene>
    <name evidence="1" type="ORF">FS320_40820</name>
</gene>
<reference evidence="1 2" key="1">
    <citation type="journal article" date="2019" name="Syst. Appl. Microbiol.">
        <title>Microvirga tunisiensis sp. nov., a root nodule symbiotic bacterium isolated from Lupinus micranthus and L. luteus grown in Northern Tunisia.</title>
        <authorList>
            <person name="Msaddak A."/>
            <person name="Rejili M."/>
            <person name="Duran D."/>
            <person name="Mars M."/>
            <person name="Palacios J.M."/>
            <person name="Ruiz-Argueso T."/>
            <person name="Rey L."/>
            <person name="Imperial J."/>
        </authorList>
    </citation>
    <scope>NUCLEOTIDE SEQUENCE [LARGE SCALE GENOMIC DNA]</scope>
    <source>
        <strain evidence="1 2">Lmie10</strain>
    </source>
</reference>
<keyword evidence="2" id="KW-1185">Reference proteome</keyword>
<sequence length="225" mass="24399">MSTTRVFLLASALARLIERERGGHLVRQGFFPDRTGRSTHVQVSGGTGRLILVSHHAAGPLEEPAEISRAQAEALLDLTAGQTEYLSIPIDIGSHSATIQRFVAPASLDLISVAFKHDKAARKFQPPVWFGPEVTSEPTYQVRSLALTGLPSTPEVEVTDAALNSLLDALGDRAGEPQPQPTWVAPEPETFETVLDPEAERELDGLNIEDSVIRELARSLQPQGR</sequence>
<organism evidence="1 2">
    <name type="scientific">Microvirga tunisiensis</name>
    <dbReference type="NCBI Taxonomy" id="2108360"/>
    <lineage>
        <taxon>Bacteria</taxon>
        <taxon>Pseudomonadati</taxon>
        <taxon>Pseudomonadota</taxon>
        <taxon>Alphaproteobacteria</taxon>
        <taxon>Hyphomicrobiales</taxon>
        <taxon>Methylobacteriaceae</taxon>
        <taxon>Microvirga</taxon>
    </lineage>
</organism>
<dbReference type="OrthoDB" id="8019108at2"/>
<dbReference type="Proteomes" id="UP000403266">
    <property type="component" value="Unassembled WGS sequence"/>
</dbReference>
<dbReference type="EMBL" id="VOSK01000537">
    <property type="protein sequence ID" value="MPR31085.1"/>
    <property type="molecule type" value="Genomic_DNA"/>
</dbReference>
<evidence type="ECO:0000313" key="2">
    <source>
        <dbReference type="Proteomes" id="UP000403266"/>
    </source>
</evidence>
<evidence type="ECO:0000313" key="1">
    <source>
        <dbReference type="EMBL" id="MPR31085.1"/>
    </source>
</evidence>
<name>A0A5N7MVS6_9HYPH</name>
<protein>
    <submittedName>
        <fullName evidence="1">Uncharacterized protein</fullName>
    </submittedName>
</protein>
<dbReference type="Gene3D" id="2.40.320.10">
    <property type="entry name" value="Hypothetical Protein Pfu-838710-001"/>
    <property type="match status" value="1"/>
</dbReference>
<comment type="caution">
    <text evidence="1">The sequence shown here is derived from an EMBL/GenBank/DDBJ whole genome shotgun (WGS) entry which is preliminary data.</text>
</comment>